<dbReference type="Pfam" id="PF00239">
    <property type="entry name" value="Resolvase"/>
    <property type="match status" value="1"/>
</dbReference>
<sequence length="201" mass="22893">MNFGYARVSSREQKLDRQLESLAGVSLDEVFQEKISGKDNNRPELERMLTKLREGDVVFIKSMDRIARSFKGFMEIWERIEKCGASLKVMDMGLTLDRSPMTQFLVTVMAAVSELERGMIRQRQKEGVAIAKEQGLYTGRRPDLKKHLAFMELRDAGTTVNRAAELAGIGRAQAFRIMKEYDSADDVRRLINEQAKDKRGG</sequence>
<evidence type="ECO:0000313" key="8">
    <source>
        <dbReference type="EMBL" id="EBV2394227.1"/>
    </source>
</evidence>
<keyword evidence="4" id="KW-0233">DNA recombination</keyword>
<evidence type="ECO:0000256" key="4">
    <source>
        <dbReference type="ARBA" id="ARBA00023172"/>
    </source>
</evidence>
<dbReference type="InterPro" id="IPR006118">
    <property type="entry name" value="Recombinase_CS"/>
</dbReference>
<dbReference type="AlphaFoldDB" id="A0A3V3U5U2"/>
<dbReference type="CDD" id="cd03768">
    <property type="entry name" value="SR_ResInv"/>
    <property type="match status" value="1"/>
</dbReference>
<dbReference type="PANTHER" id="PTHR30461:SF26">
    <property type="entry name" value="RESOLVASE HOMOLOG YNEB"/>
    <property type="match status" value="1"/>
</dbReference>
<dbReference type="InterPro" id="IPR050639">
    <property type="entry name" value="SSR_resolvase"/>
</dbReference>
<dbReference type="EMBL" id="DAAQZM010000001">
    <property type="protein sequence ID" value="HAE1513740.1"/>
    <property type="molecule type" value="Genomic_DNA"/>
</dbReference>
<protein>
    <submittedName>
        <fullName evidence="8">Recombinase family protein</fullName>
    </submittedName>
</protein>
<evidence type="ECO:0000256" key="5">
    <source>
        <dbReference type="PIRSR" id="PIRSR606118-50"/>
    </source>
</evidence>
<reference evidence="8" key="2">
    <citation type="submission" date="2018-06" db="EMBL/GenBank/DDBJ databases">
        <authorList>
            <person name="Ashton P.M."/>
            <person name="Dallman T."/>
            <person name="Nair S."/>
            <person name="De Pinna E."/>
            <person name="Peters T."/>
            <person name="Grant K."/>
        </authorList>
    </citation>
    <scope>NUCLEOTIDE SEQUENCE</scope>
    <source>
        <strain evidence="8">288881</strain>
    </source>
</reference>
<name>A0A3V3U5U2_SALET</name>
<dbReference type="Gene3D" id="3.40.50.1390">
    <property type="entry name" value="Resolvase, N-terminal catalytic domain"/>
    <property type="match status" value="1"/>
</dbReference>
<comment type="caution">
    <text evidence="8">The sequence shown here is derived from an EMBL/GenBank/DDBJ whole genome shotgun (WGS) entry which is preliminary data.</text>
</comment>
<comment type="similarity">
    <text evidence="1">Belongs to the site-specific recombinase resolvase family.</text>
</comment>
<evidence type="ECO:0000259" key="7">
    <source>
        <dbReference type="PROSITE" id="PS51736"/>
    </source>
</evidence>
<dbReference type="InterPro" id="IPR036162">
    <property type="entry name" value="Resolvase-like_N_sf"/>
</dbReference>
<keyword evidence="2" id="KW-0229">DNA integration</keyword>
<feature type="domain" description="Resolvase/invertase-type recombinase catalytic" evidence="7">
    <location>
        <begin position="1"/>
        <end position="135"/>
    </location>
</feature>
<dbReference type="InterPro" id="IPR006119">
    <property type="entry name" value="Resolv_N"/>
</dbReference>
<evidence type="ECO:0000256" key="1">
    <source>
        <dbReference type="ARBA" id="ARBA00009913"/>
    </source>
</evidence>
<dbReference type="GO" id="GO:0000150">
    <property type="term" value="F:DNA strand exchange activity"/>
    <property type="evidence" value="ECO:0007669"/>
    <property type="project" value="InterPro"/>
</dbReference>
<dbReference type="RefSeq" id="WP_023211190.1">
    <property type="nucleotide sequence ID" value="NZ_CBDHOZ010000032.1"/>
</dbReference>
<organism evidence="8">
    <name type="scientific">Salmonella enterica subsp. enterica serovar Havana</name>
    <dbReference type="NCBI Taxonomy" id="179997"/>
    <lineage>
        <taxon>Bacteria</taxon>
        <taxon>Pseudomonadati</taxon>
        <taxon>Pseudomonadota</taxon>
        <taxon>Gammaproteobacteria</taxon>
        <taxon>Enterobacterales</taxon>
        <taxon>Enterobacteriaceae</taxon>
        <taxon>Salmonella</taxon>
    </lineage>
</organism>
<feature type="active site" description="O-(5'-phospho-DNA)-serine intermediate" evidence="5 6">
    <location>
        <position position="9"/>
    </location>
</feature>
<accession>A0A3V3U5U2</accession>
<reference evidence="9" key="3">
    <citation type="submission" date="2019-10" db="EMBL/GenBank/DDBJ databases">
        <authorList>
            <consortium name="NCBI Pathogen Detection Project"/>
        </authorList>
    </citation>
    <scope>NUCLEOTIDE SEQUENCE</scope>
    <source>
        <strain evidence="9">Salmonella enterica</strain>
    </source>
</reference>
<dbReference type="GO" id="GO:0003677">
    <property type="term" value="F:DNA binding"/>
    <property type="evidence" value="ECO:0007669"/>
    <property type="project" value="UniProtKB-KW"/>
</dbReference>
<reference evidence="9" key="1">
    <citation type="journal article" date="2018" name="Genome Biol.">
        <title>SKESA: strategic k-mer extension for scrupulous assemblies.</title>
        <authorList>
            <person name="Souvorov A."/>
            <person name="Agarwala R."/>
            <person name="Lipman D.J."/>
        </authorList>
    </citation>
    <scope>NUCLEOTIDE SEQUENCE</scope>
    <source>
        <strain evidence="9">Salmonella enterica</strain>
    </source>
</reference>
<dbReference type="SUPFAM" id="SSF53041">
    <property type="entry name" value="Resolvase-like"/>
    <property type="match status" value="1"/>
</dbReference>
<evidence type="ECO:0000256" key="3">
    <source>
        <dbReference type="ARBA" id="ARBA00023125"/>
    </source>
</evidence>
<dbReference type="PANTHER" id="PTHR30461">
    <property type="entry name" value="DNA-INVERTASE FROM LAMBDOID PROPHAGE"/>
    <property type="match status" value="1"/>
</dbReference>
<dbReference type="PROSITE" id="PS51736">
    <property type="entry name" value="RECOMBINASES_3"/>
    <property type="match status" value="1"/>
</dbReference>
<evidence type="ECO:0000313" key="9">
    <source>
        <dbReference type="EMBL" id="HAE1513740.1"/>
    </source>
</evidence>
<proteinExistence type="inferred from homology"/>
<dbReference type="PROSITE" id="PS00397">
    <property type="entry name" value="RECOMBINASES_1"/>
    <property type="match status" value="1"/>
</dbReference>
<evidence type="ECO:0000256" key="6">
    <source>
        <dbReference type="PROSITE-ProRule" id="PRU10137"/>
    </source>
</evidence>
<gene>
    <name evidence="8" type="ORF">DN323_01025</name>
    <name evidence="9" type="ORF">G2992_07885</name>
</gene>
<dbReference type="SMART" id="SM00857">
    <property type="entry name" value="Resolvase"/>
    <property type="match status" value="1"/>
</dbReference>
<evidence type="ECO:0000256" key="2">
    <source>
        <dbReference type="ARBA" id="ARBA00022908"/>
    </source>
</evidence>
<keyword evidence="3" id="KW-0238">DNA-binding</keyword>
<dbReference type="EMBL" id="AAHEPM010000001">
    <property type="protein sequence ID" value="EBV2394227.1"/>
    <property type="molecule type" value="Genomic_DNA"/>
</dbReference>
<dbReference type="GO" id="GO:0015074">
    <property type="term" value="P:DNA integration"/>
    <property type="evidence" value="ECO:0007669"/>
    <property type="project" value="UniProtKB-KW"/>
</dbReference>